<evidence type="ECO:0000313" key="8">
    <source>
        <dbReference type="EMBL" id="KAG0579910.1"/>
    </source>
</evidence>
<dbReference type="InterPro" id="IPR013083">
    <property type="entry name" value="Znf_RING/FYVE/PHD"/>
</dbReference>
<dbReference type="Pfam" id="PF21361">
    <property type="entry name" value="Sina_ZnF"/>
    <property type="match status" value="1"/>
</dbReference>
<proteinExistence type="predicted"/>
<comment type="caution">
    <text evidence="8">The sequence shown here is derived from an EMBL/GenBank/DDBJ whole genome shotgun (WGS) entry which is preliminary data.</text>
</comment>
<evidence type="ECO:0000259" key="7">
    <source>
        <dbReference type="PROSITE" id="PS51081"/>
    </source>
</evidence>
<keyword evidence="2 5" id="KW-0863">Zinc-finger</keyword>
<keyword evidence="3" id="KW-0862">Zinc</keyword>
<dbReference type="SUPFAM" id="SSF49599">
    <property type="entry name" value="TRAF domain-like"/>
    <property type="match status" value="1"/>
</dbReference>
<dbReference type="PROSITE" id="PS51081">
    <property type="entry name" value="ZF_SIAH"/>
    <property type="match status" value="1"/>
</dbReference>
<dbReference type="EMBL" id="CM026424">
    <property type="protein sequence ID" value="KAG0579910.1"/>
    <property type="molecule type" value="Genomic_DNA"/>
</dbReference>
<dbReference type="Gene3D" id="3.30.40.10">
    <property type="entry name" value="Zinc/RING finger domain, C3HC4 (zinc finger)"/>
    <property type="match status" value="1"/>
</dbReference>
<feature type="domain" description="SIAH-type" evidence="7">
    <location>
        <begin position="115"/>
        <end position="173"/>
    </location>
</feature>
<keyword evidence="9" id="KW-1185">Reference proteome</keyword>
<dbReference type="InterPro" id="IPR044286">
    <property type="entry name" value="SINL_plant"/>
</dbReference>
<organism evidence="8 9">
    <name type="scientific">Ceratodon purpureus</name>
    <name type="common">Fire moss</name>
    <name type="synonym">Dicranum purpureum</name>
    <dbReference type="NCBI Taxonomy" id="3225"/>
    <lineage>
        <taxon>Eukaryota</taxon>
        <taxon>Viridiplantae</taxon>
        <taxon>Streptophyta</taxon>
        <taxon>Embryophyta</taxon>
        <taxon>Bryophyta</taxon>
        <taxon>Bryophytina</taxon>
        <taxon>Bryopsida</taxon>
        <taxon>Dicranidae</taxon>
        <taxon>Pseudoditrichales</taxon>
        <taxon>Ditrichaceae</taxon>
        <taxon>Ceratodon</taxon>
    </lineage>
</organism>
<evidence type="ECO:0000256" key="6">
    <source>
        <dbReference type="SAM" id="MobiDB-lite"/>
    </source>
</evidence>
<dbReference type="Proteomes" id="UP000822688">
    <property type="component" value="Chromosome 4"/>
</dbReference>
<evidence type="ECO:0000256" key="2">
    <source>
        <dbReference type="ARBA" id="ARBA00022771"/>
    </source>
</evidence>
<dbReference type="AlphaFoldDB" id="A0A8T0I8A4"/>
<evidence type="ECO:0000256" key="1">
    <source>
        <dbReference type="ARBA" id="ARBA00022723"/>
    </source>
</evidence>
<keyword evidence="1" id="KW-0479">Metal-binding</keyword>
<feature type="region of interest" description="Disordered" evidence="6">
    <location>
        <begin position="1"/>
        <end position="48"/>
    </location>
</feature>
<dbReference type="InterPro" id="IPR013010">
    <property type="entry name" value="Znf_SIAH"/>
</dbReference>
<gene>
    <name evidence="8" type="ORF">KC19_4G133900</name>
</gene>
<protein>
    <recommendedName>
        <fullName evidence="7">SIAH-type domain-containing protein</fullName>
    </recommendedName>
</protein>
<evidence type="ECO:0000256" key="3">
    <source>
        <dbReference type="ARBA" id="ARBA00022833"/>
    </source>
</evidence>
<evidence type="ECO:0000313" key="9">
    <source>
        <dbReference type="Proteomes" id="UP000822688"/>
    </source>
</evidence>
<dbReference type="GO" id="GO:0008270">
    <property type="term" value="F:zinc ion binding"/>
    <property type="evidence" value="ECO:0007669"/>
    <property type="project" value="UniProtKB-KW"/>
</dbReference>
<comment type="function">
    <text evidence="4">E3 ubiquitin-protein ligase that mediates ubiquitination and subsequent proteasomal degradation of target proteins. E3 ubiquitin ligases accept ubiquitin from an E2 ubiquitin-conjugating enzyme in the form of a thioester and then directly transfers the ubiquitin to targeted substrates. It probably triggers the ubiquitin-mediated degradation of different substrates.</text>
</comment>
<dbReference type="PANTHER" id="PTHR46632">
    <property type="entry name" value="E3 UBIQUITIN-PROTEIN LIGASE SINA-LIKE 4"/>
    <property type="match status" value="1"/>
</dbReference>
<sequence>MSILESEVGEQSQTRTMDPHQDVKPFSNELRLSGERRRRSKSPESDNRRRKYDVDVGLLLCIICENELLPPVCQCKNGHMACQACCKTRTRGQCPKCFQPIGRTRNKAVEQMIASLKSPCKHAVNGCKKMLASSNRKQHELFECEFMMLYCPFQCGFSGFIRNFSSHVEHKHKDARIIRHNESEQLLTFGGFNLDSRDEYVFLKSCPELFLLHQEDTALGKMLYVTSCGKETPYSLEVLITSDYEKGRTKSFKMETMTSINGRTPGLRDFLLVPKQITCPHYPPVSTRCTVRIPMD</sequence>
<reference evidence="8" key="1">
    <citation type="submission" date="2020-06" db="EMBL/GenBank/DDBJ databases">
        <title>WGS assembly of Ceratodon purpureus strain R40.</title>
        <authorList>
            <person name="Carey S.B."/>
            <person name="Jenkins J."/>
            <person name="Shu S."/>
            <person name="Lovell J.T."/>
            <person name="Sreedasyam A."/>
            <person name="Maumus F."/>
            <person name="Tiley G.P."/>
            <person name="Fernandez-Pozo N."/>
            <person name="Barry K."/>
            <person name="Chen C."/>
            <person name="Wang M."/>
            <person name="Lipzen A."/>
            <person name="Daum C."/>
            <person name="Saski C.A."/>
            <person name="Payton A.C."/>
            <person name="Mcbreen J.C."/>
            <person name="Conrad R.E."/>
            <person name="Kollar L.M."/>
            <person name="Olsson S."/>
            <person name="Huttunen S."/>
            <person name="Landis J.B."/>
            <person name="Wickett N.J."/>
            <person name="Johnson M.G."/>
            <person name="Rensing S.A."/>
            <person name="Grimwood J."/>
            <person name="Schmutz J."/>
            <person name="Mcdaniel S.F."/>
        </authorList>
    </citation>
    <scope>NUCLEOTIDE SEQUENCE</scope>
    <source>
        <strain evidence="8">R40</strain>
    </source>
</reference>
<accession>A0A8T0I8A4</accession>
<name>A0A8T0I8A4_CERPU</name>
<evidence type="ECO:0000256" key="5">
    <source>
        <dbReference type="PROSITE-ProRule" id="PRU00455"/>
    </source>
</evidence>
<evidence type="ECO:0000256" key="4">
    <source>
        <dbReference type="ARBA" id="ARBA00024004"/>
    </source>
</evidence>
<dbReference type="PANTHER" id="PTHR46632:SF16">
    <property type="entry name" value="E3 UBIQUITIN-PROTEIN LIGASE SINA-LIKE 10"/>
    <property type="match status" value="1"/>
</dbReference>